<keyword evidence="3" id="KW-0815">Transposition</keyword>
<evidence type="ECO:0000256" key="3">
    <source>
        <dbReference type="ARBA" id="ARBA00022578"/>
    </source>
</evidence>
<dbReference type="PANTHER" id="PTHR30405">
    <property type="entry name" value="TRANSPOSASE"/>
    <property type="match status" value="1"/>
</dbReference>
<protein>
    <recommendedName>
        <fullName evidence="9">Transposase IS891/IS1136/IS1341 domain-containing protein</fullName>
    </recommendedName>
</protein>
<keyword evidence="4" id="KW-0238">DNA-binding</keyword>
<dbReference type="Pfam" id="PF07282">
    <property type="entry name" value="Cas12f1-like_TNB"/>
    <property type="match status" value="1"/>
</dbReference>
<dbReference type="GO" id="GO:0003677">
    <property type="term" value="F:DNA binding"/>
    <property type="evidence" value="ECO:0007669"/>
    <property type="project" value="UniProtKB-KW"/>
</dbReference>
<name>X1UQA0_9ZZZZ</name>
<dbReference type="InterPro" id="IPR051399">
    <property type="entry name" value="RNA-guided_DNA_endo/Transpos"/>
</dbReference>
<feature type="domain" description="Probable transposase IS891/IS1136/IS1341" evidence="6">
    <location>
        <begin position="76"/>
        <end position="186"/>
    </location>
</feature>
<gene>
    <name evidence="8" type="ORF">S12H4_30169</name>
</gene>
<dbReference type="GO" id="GO:0006310">
    <property type="term" value="P:DNA recombination"/>
    <property type="evidence" value="ECO:0007669"/>
    <property type="project" value="UniProtKB-KW"/>
</dbReference>
<evidence type="ECO:0000313" key="8">
    <source>
        <dbReference type="EMBL" id="GAJ02056.1"/>
    </source>
</evidence>
<dbReference type="NCBIfam" id="NF040570">
    <property type="entry name" value="guided_TnpB"/>
    <property type="match status" value="1"/>
</dbReference>
<evidence type="ECO:0000256" key="5">
    <source>
        <dbReference type="ARBA" id="ARBA00023172"/>
    </source>
</evidence>
<dbReference type="AlphaFoldDB" id="X1UQA0"/>
<evidence type="ECO:0000256" key="1">
    <source>
        <dbReference type="ARBA" id="ARBA00008761"/>
    </source>
</evidence>
<proteinExistence type="inferred from homology"/>
<dbReference type="EMBL" id="BARW01017467">
    <property type="protein sequence ID" value="GAJ02056.1"/>
    <property type="molecule type" value="Genomic_DNA"/>
</dbReference>
<evidence type="ECO:0000259" key="6">
    <source>
        <dbReference type="Pfam" id="PF01385"/>
    </source>
</evidence>
<dbReference type="NCBIfam" id="TIGR01766">
    <property type="entry name" value="IS200/IS605 family accessory protein TnpB-like domain"/>
    <property type="match status" value="1"/>
</dbReference>
<accession>X1UQA0</accession>
<comment type="similarity">
    <text evidence="1">In the C-terminal section; belongs to the transposase 35 family.</text>
</comment>
<feature type="domain" description="Cas12f1-like TNB" evidence="7">
    <location>
        <begin position="201"/>
        <end position="266"/>
    </location>
</feature>
<dbReference type="Pfam" id="PF01385">
    <property type="entry name" value="OrfB_IS605"/>
    <property type="match status" value="1"/>
</dbReference>
<comment type="caution">
    <text evidence="8">The sequence shown here is derived from an EMBL/GenBank/DDBJ whole genome shotgun (WGS) entry which is preliminary data.</text>
</comment>
<comment type="similarity">
    <text evidence="2">In the N-terminal section; belongs to the transposase 2 family.</text>
</comment>
<feature type="non-terminal residue" evidence="8">
    <location>
        <position position="1"/>
    </location>
</feature>
<reference evidence="8" key="1">
    <citation type="journal article" date="2014" name="Front. Microbiol.">
        <title>High frequency of phylogenetically diverse reductive dehalogenase-homologous genes in deep subseafloor sedimentary metagenomes.</title>
        <authorList>
            <person name="Kawai M."/>
            <person name="Futagami T."/>
            <person name="Toyoda A."/>
            <person name="Takaki Y."/>
            <person name="Nishi S."/>
            <person name="Hori S."/>
            <person name="Arai W."/>
            <person name="Tsubouchi T."/>
            <person name="Morono Y."/>
            <person name="Uchiyama I."/>
            <person name="Ito T."/>
            <person name="Fujiyama A."/>
            <person name="Inagaki F."/>
            <person name="Takami H."/>
        </authorList>
    </citation>
    <scope>NUCLEOTIDE SEQUENCE</scope>
    <source>
        <strain evidence="8">Expedition CK06-06</strain>
    </source>
</reference>
<dbReference type="GO" id="GO:0032196">
    <property type="term" value="P:transposition"/>
    <property type="evidence" value="ECO:0007669"/>
    <property type="project" value="UniProtKB-KW"/>
</dbReference>
<evidence type="ECO:0000259" key="7">
    <source>
        <dbReference type="Pfam" id="PF07282"/>
    </source>
</evidence>
<keyword evidence="5" id="KW-0233">DNA recombination</keyword>
<sequence>FFRRVKAGETPGYPRFKGYDRYDSFTYTQFGFHMNGCLELAKVGNVKIRLHRQPFGEIGTCTIRRQNNKWYACFSTEYEPETLSPSDTAVGIDVGLTTFATLSTGKKIPNPRFFKTDGKALAKAQRELSKLEKGTPERRKAKTVVSRIHERIANRRHDFAHQEARRLVNEFGIIAVEKLQIKNMMDGNWRSMNRSIGDVAWAQFRQCIQYKAEDAGRIYVEVNPRGTTQRCSRCQSIVPKDLSVRIHSCPICGLVLDRDLNASFNILALGLQSLGRIPRS</sequence>
<organism evidence="8">
    <name type="scientific">marine sediment metagenome</name>
    <dbReference type="NCBI Taxonomy" id="412755"/>
    <lineage>
        <taxon>unclassified sequences</taxon>
        <taxon>metagenomes</taxon>
        <taxon>ecological metagenomes</taxon>
    </lineage>
</organism>
<feature type="non-terminal residue" evidence="8">
    <location>
        <position position="280"/>
    </location>
</feature>
<dbReference type="InterPro" id="IPR001959">
    <property type="entry name" value="Transposase"/>
</dbReference>
<evidence type="ECO:0000256" key="4">
    <source>
        <dbReference type="ARBA" id="ARBA00023125"/>
    </source>
</evidence>
<dbReference type="PANTHER" id="PTHR30405:SF25">
    <property type="entry name" value="RNA-GUIDED DNA ENDONUCLEASE INSQ-RELATED"/>
    <property type="match status" value="1"/>
</dbReference>
<evidence type="ECO:0008006" key="9">
    <source>
        <dbReference type="Google" id="ProtNLM"/>
    </source>
</evidence>
<dbReference type="InterPro" id="IPR010095">
    <property type="entry name" value="Cas12f1-like_TNB"/>
</dbReference>
<evidence type="ECO:0000256" key="2">
    <source>
        <dbReference type="ARBA" id="ARBA00011044"/>
    </source>
</evidence>